<evidence type="ECO:0000256" key="11">
    <source>
        <dbReference type="ARBA" id="ARBA00022837"/>
    </source>
</evidence>
<evidence type="ECO:0000256" key="17">
    <source>
        <dbReference type="ARBA" id="ARBA00074834"/>
    </source>
</evidence>
<evidence type="ECO:0000256" key="5">
    <source>
        <dbReference type="ARBA" id="ARBA00009048"/>
    </source>
</evidence>
<dbReference type="InterPro" id="IPR000008">
    <property type="entry name" value="C2_dom"/>
</dbReference>
<dbReference type="Pfam" id="PF07002">
    <property type="entry name" value="Copine"/>
    <property type="match status" value="1"/>
</dbReference>
<protein>
    <recommendedName>
        <fullName evidence="17">Copine-3</fullName>
    </recommendedName>
    <alternativeName>
        <fullName evidence="18">Copine III</fullName>
    </alternativeName>
</protein>
<comment type="subcellular location">
    <subcellularLocation>
        <location evidence="3">Cell junction</location>
        <location evidence="3">Focal adhesion</location>
    </subcellularLocation>
    <subcellularLocation>
        <location evidence="2">Cell membrane</location>
    </subcellularLocation>
    <subcellularLocation>
        <location evidence="4">Cytoplasm</location>
    </subcellularLocation>
    <subcellularLocation>
        <location evidence="1">Nucleus</location>
    </subcellularLocation>
</comment>
<dbReference type="HOGENOM" id="CLU_020452_3_2_1"/>
<evidence type="ECO:0000256" key="1">
    <source>
        <dbReference type="ARBA" id="ARBA00004123"/>
    </source>
</evidence>
<evidence type="ECO:0000256" key="12">
    <source>
        <dbReference type="ARBA" id="ARBA00022949"/>
    </source>
</evidence>
<dbReference type="InterPro" id="IPR035892">
    <property type="entry name" value="C2_domain_sf"/>
</dbReference>
<dbReference type="GO" id="GO:0005634">
    <property type="term" value="C:nucleus"/>
    <property type="evidence" value="ECO:0007669"/>
    <property type="project" value="UniProtKB-SubCell"/>
</dbReference>
<evidence type="ECO:0000256" key="6">
    <source>
        <dbReference type="ARBA" id="ARBA00022475"/>
    </source>
</evidence>
<dbReference type="OMA" id="PPQWQSG"/>
<evidence type="ECO:0000256" key="2">
    <source>
        <dbReference type="ARBA" id="ARBA00004236"/>
    </source>
</evidence>
<dbReference type="SUPFAM" id="SSF53300">
    <property type="entry name" value="vWA-like"/>
    <property type="match status" value="1"/>
</dbReference>
<dbReference type="SMART" id="SM00327">
    <property type="entry name" value="VWA"/>
    <property type="match status" value="1"/>
</dbReference>
<evidence type="ECO:0000256" key="4">
    <source>
        <dbReference type="ARBA" id="ARBA00004496"/>
    </source>
</evidence>
<dbReference type="OrthoDB" id="5855668at2759"/>
<dbReference type="CDD" id="cd04047">
    <property type="entry name" value="C2B_Copine"/>
    <property type="match status" value="1"/>
</dbReference>
<dbReference type="eggNOG" id="KOG1327">
    <property type="taxonomic scope" value="Eukaryota"/>
</dbReference>
<dbReference type="InterPro" id="IPR002035">
    <property type="entry name" value="VWF_A"/>
</dbReference>
<dbReference type="Pfam" id="PF00168">
    <property type="entry name" value="C2"/>
    <property type="match status" value="2"/>
</dbReference>
<keyword evidence="12" id="KW-0965">Cell junction</keyword>
<dbReference type="PANTHER" id="PTHR10857">
    <property type="entry name" value="COPINE"/>
    <property type="match status" value="1"/>
</dbReference>
<dbReference type="CDD" id="cd04048">
    <property type="entry name" value="C2A_Copine"/>
    <property type="match status" value="1"/>
</dbReference>
<dbReference type="GO" id="GO:0071277">
    <property type="term" value="P:cellular response to calcium ion"/>
    <property type="evidence" value="ECO:0000318"/>
    <property type="project" value="GO_Central"/>
</dbReference>
<evidence type="ECO:0000256" key="16">
    <source>
        <dbReference type="ARBA" id="ARBA00065466"/>
    </source>
</evidence>
<sequence length="535" mass="59019">MADCVTKVELHISCRGLLDKDAMSKSDPIAVLHMQDNSGRWYEFSRTERVKNNLNPDFSKAISVDYYFELVQKLKFSVFDVDNATKQLDDDDFLGSIECTLGQIVSKKSFTKHLEIKGRQVGTITIYAEEMKGANEIVKLTFRATNLDNKDFMGKSDPFLELLKLKPDGGTLLVHRTEVIKNNLNPTWKVFSLPIQSLCSADYDATIRIDCHDYDGDGSHDLIGIANTSLRQLLELRQSGSGLDLINPKKKAKKKKYVNSGVLYISGCEVIHHNTFLDYVMGGCQINFTVGVDFTASNGNPSTPQSLHYINPYEPNEYVNALVSVGEVCQDYDSDKLFPAFGFGAKIPPNFQVSHEFALNFNPSNPYCEGIPGVVAAYQACIRQVQLYGPTNASPIINHVASFAQRAAQDGTAGAYFVLLLITDGVLSDMEATKLAIVRASRLPMSLIIVGVGSADFTDMNELDADEGTLRAGHERAERDIVQFVPFRDFKTQPPAMLAKHVLAEVPKQAQEYFNSRGIAPLNPTGPPPPSLAGL</sequence>
<evidence type="ECO:0000313" key="20">
    <source>
        <dbReference type="EMBL" id="EDO39500.1"/>
    </source>
</evidence>
<keyword evidence="6" id="KW-1003">Cell membrane</keyword>
<evidence type="ECO:0000256" key="18">
    <source>
        <dbReference type="ARBA" id="ARBA00076171"/>
    </source>
</evidence>
<evidence type="ECO:0000256" key="14">
    <source>
        <dbReference type="ARBA" id="ARBA00023242"/>
    </source>
</evidence>
<name>A7S9X6_NEMVE</name>
<evidence type="ECO:0000256" key="13">
    <source>
        <dbReference type="ARBA" id="ARBA00023136"/>
    </source>
</evidence>
<evidence type="ECO:0000256" key="10">
    <source>
        <dbReference type="ARBA" id="ARBA00022737"/>
    </source>
</evidence>
<dbReference type="GO" id="GO:0005886">
    <property type="term" value="C:plasma membrane"/>
    <property type="evidence" value="ECO:0000318"/>
    <property type="project" value="GO_Central"/>
</dbReference>
<evidence type="ECO:0000313" key="21">
    <source>
        <dbReference type="Proteomes" id="UP000001593"/>
    </source>
</evidence>
<keyword evidence="10" id="KW-0677">Repeat</keyword>
<evidence type="ECO:0000256" key="9">
    <source>
        <dbReference type="ARBA" id="ARBA00022723"/>
    </source>
</evidence>
<dbReference type="Proteomes" id="UP000001593">
    <property type="component" value="Unassembled WGS sequence"/>
</dbReference>
<accession>A7S9X6</accession>
<evidence type="ECO:0000256" key="8">
    <source>
        <dbReference type="ARBA" id="ARBA00022553"/>
    </source>
</evidence>
<organism evidence="20 21">
    <name type="scientific">Nematostella vectensis</name>
    <name type="common">Starlet sea anemone</name>
    <dbReference type="NCBI Taxonomy" id="45351"/>
    <lineage>
        <taxon>Eukaryota</taxon>
        <taxon>Metazoa</taxon>
        <taxon>Cnidaria</taxon>
        <taxon>Anthozoa</taxon>
        <taxon>Hexacorallia</taxon>
        <taxon>Actiniaria</taxon>
        <taxon>Edwardsiidae</taxon>
        <taxon>Nematostella</taxon>
    </lineage>
</organism>
<keyword evidence="14" id="KW-0539">Nucleus</keyword>
<evidence type="ECO:0000256" key="15">
    <source>
        <dbReference type="ARBA" id="ARBA00058857"/>
    </source>
</evidence>
<dbReference type="PANTHER" id="PTHR10857:SF102">
    <property type="entry name" value="C2 DOMAIN-CONTAINING PROTEIN"/>
    <property type="match status" value="1"/>
</dbReference>
<keyword evidence="13" id="KW-0472">Membrane</keyword>
<dbReference type="SMART" id="SM00239">
    <property type="entry name" value="C2"/>
    <property type="match status" value="2"/>
</dbReference>
<feature type="domain" description="C2" evidence="19">
    <location>
        <begin position="120"/>
        <end position="244"/>
    </location>
</feature>
<comment type="similarity">
    <text evidence="5">Belongs to the copine family.</text>
</comment>
<dbReference type="PROSITE" id="PS50004">
    <property type="entry name" value="C2"/>
    <property type="match status" value="2"/>
</dbReference>
<comment type="function">
    <text evidence="15">Calcium-dependent phospholipid-binding protein that plays a role in ERBB2-mediated tumor cell migration in response to growth factor heregulin stimulation.</text>
</comment>
<comment type="subunit">
    <text evidence="16">Monomer. Interacts with ERBB2 (preferentially with the tyrosine phosphorylated form); this interaction occurs at the cell membrane and is increased in a growth factor heregulin-dependent manner. Interacts with SHC1; this interaction may mediate the binding of CPNE3 with ERBB2. Interacts with RACK1.</text>
</comment>
<dbReference type="SUPFAM" id="SSF49562">
    <property type="entry name" value="C2 domain (Calcium/lipid-binding domain, CaLB)"/>
    <property type="match status" value="2"/>
</dbReference>
<reference evidence="20 21" key="1">
    <citation type="journal article" date="2007" name="Science">
        <title>Sea anemone genome reveals ancestral eumetazoan gene repertoire and genomic organization.</title>
        <authorList>
            <person name="Putnam N.H."/>
            <person name="Srivastava M."/>
            <person name="Hellsten U."/>
            <person name="Dirks B."/>
            <person name="Chapman J."/>
            <person name="Salamov A."/>
            <person name="Terry A."/>
            <person name="Shapiro H."/>
            <person name="Lindquist E."/>
            <person name="Kapitonov V.V."/>
            <person name="Jurka J."/>
            <person name="Genikhovich G."/>
            <person name="Grigoriev I.V."/>
            <person name="Lucas S.M."/>
            <person name="Steele R.E."/>
            <person name="Finnerty J.R."/>
            <person name="Technau U."/>
            <person name="Martindale M.Q."/>
            <person name="Rokhsar D.S."/>
        </authorList>
    </citation>
    <scope>NUCLEOTIDE SEQUENCE [LARGE SCALE GENOMIC DNA]</scope>
    <source>
        <strain evidence="21">CH2 X CH6</strain>
    </source>
</reference>
<proteinExistence type="inferred from homology"/>
<dbReference type="FunFam" id="2.60.40.150:FF:000099">
    <property type="entry name" value="Copine 3"/>
    <property type="match status" value="1"/>
</dbReference>
<evidence type="ECO:0000259" key="19">
    <source>
        <dbReference type="PROSITE" id="PS50004"/>
    </source>
</evidence>
<dbReference type="InterPro" id="IPR045052">
    <property type="entry name" value="Copine"/>
</dbReference>
<keyword evidence="9" id="KW-0479">Metal-binding</keyword>
<dbReference type="GO" id="GO:0005925">
    <property type="term" value="C:focal adhesion"/>
    <property type="evidence" value="ECO:0007669"/>
    <property type="project" value="UniProtKB-SubCell"/>
</dbReference>
<dbReference type="GO" id="GO:0005737">
    <property type="term" value="C:cytoplasm"/>
    <property type="evidence" value="ECO:0007669"/>
    <property type="project" value="UniProtKB-SubCell"/>
</dbReference>
<dbReference type="PhylomeDB" id="A7S9X6"/>
<gene>
    <name evidence="20" type="ORF">NEMVEDRAFT_v1g168144</name>
</gene>
<dbReference type="InterPro" id="IPR010734">
    <property type="entry name" value="Copine_C"/>
</dbReference>
<dbReference type="InParanoid" id="A7S9X6"/>
<dbReference type="InterPro" id="IPR037768">
    <property type="entry name" value="C2B_Copine"/>
</dbReference>
<dbReference type="EMBL" id="DS469606">
    <property type="protein sequence ID" value="EDO39500.1"/>
    <property type="molecule type" value="Genomic_DNA"/>
</dbReference>
<keyword evidence="7" id="KW-0963">Cytoplasm</keyword>
<dbReference type="GO" id="GO:0005544">
    <property type="term" value="F:calcium-dependent phospholipid binding"/>
    <property type="evidence" value="ECO:0000318"/>
    <property type="project" value="GO_Central"/>
</dbReference>
<keyword evidence="8" id="KW-0597">Phosphoprotein</keyword>
<dbReference type="InterPro" id="IPR036465">
    <property type="entry name" value="vWFA_dom_sf"/>
</dbReference>
<dbReference type="AlphaFoldDB" id="A7S9X6"/>
<evidence type="ECO:0000256" key="7">
    <source>
        <dbReference type="ARBA" id="ARBA00022490"/>
    </source>
</evidence>
<feature type="domain" description="C2" evidence="19">
    <location>
        <begin position="1"/>
        <end position="114"/>
    </location>
</feature>
<keyword evidence="21" id="KW-1185">Reference proteome</keyword>
<dbReference type="GO" id="GO:0046872">
    <property type="term" value="F:metal ion binding"/>
    <property type="evidence" value="ECO:0007669"/>
    <property type="project" value="UniProtKB-KW"/>
</dbReference>
<dbReference type="KEGG" id="nve:5511116"/>
<dbReference type="Gene3D" id="2.60.40.150">
    <property type="entry name" value="C2 domain"/>
    <property type="match status" value="2"/>
</dbReference>
<evidence type="ECO:0000256" key="3">
    <source>
        <dbReference type="ARBA" id="ARBA00004246"/>
    </source>
</evidence>
<keyword evidence="11" id="KW-0106">Calcium</keyword>
<dbReference type="STRING" id="45351.A7S9X6"/>
<dbReference type="FunFam" id="2.60.40.150:FF:000042">
    <property type="entry name" value="Copine 3"/>
    <property type="match status" value="1"/>
</dbReference>